<name>C0BX01_9FIRM</name>
<feature type="domain" description="Maltose/galactoside acetyltransferase" evidence="4">
    <location>
        <begin position="4"/>
        <end position="48"/>
    </location>
</feature>
<dbReference type="AlphaFoldDB" id="C0BX01"/>
<dbReference type="Proteomes" id="UP000004893">
    <property type="component" value="Unassembled WGS sequence"/>
</dbReference>
<evidence type="ECO:0000256" key="3">
    <source>
        <dbReference type="SAM" id="Coils"/>
    </source>
</evidence>
<sequence>MTEKEKMLCGEFYDTRDSELRRLSNNAKDLMRVYNSLSAENMELKKSERRNKNGIT</sequence>
<evidence type="ECO:0000313" key="6">
    <source>
        <dbReference type="Proteomes" id="UP000004893"/>
    </source>
</evidence>
<keyword evidence="6" id="KW-1185">Reference proteome</keyword>
<protein>
    <recommendedName>
        <fullName evidence="4">Maltose/galactoside acetyltransferase domain-containing protein</fullName>
    </recommendedName>
</protein>
<keyword evidence="2" id="KW-0808">Transferase</keyword>
<dbReference type="SMART" id="SM01266">
    <property type="entry name" value="Mac"/>
    <property type="match status" value="1"/>
</dbReference>
<feature type="coiled-coil region" evidence="3">
    <location>
        <begin position="20"/>
        <end position="47"/>
    </location>
</feature>
<evidence type="ECO:0000313" key="5">
    <source>
        <dbReference type="EMBL" id="EEG75599.1"/>
    </source>
</evidence>
<comment type="caution">
    <text evidence="5">The sequence shown here is derived from an EMBL/GenBank/DDBJ whole genome shotgun (WGS) entry which is preliminary data.</text>
</comment>
<gene>
    <name evidence="5" type="ORF">CLOHYLEM_04335</name>
</gene>
<dbReference type="RefSeq" id="WP_006441669.1">
    <property type="nucleotide sequence ID" value="NZ_CP036524.1"/>
</dbReference>
<proteinExistence type="inferred from homology"/>
<dbReference type="Pfam" id="PF12464">
    <property type="entry name" value="Mac"/>
    <property type="match status" value="1"/>
</dbReference>
<comment type="similarity">
    <text evidence="1">Belongs to the transferase hexapeptide repeat family.</text>
</comment>
<evidence type="ECO:0000259" key="4">
    <source>
        <dbReference type="SMART" id="SM01266"/>
    </source>
</evidence>
<reference evidence="5" key="1">
    <citation type="submission" date="2009-02" db="EMBL/GenBank/DDBJ databases">
        <authorList>
            <person name="Fulton L."/>
            <person name="Clifton S."/>
            <person name="Fulton B."/>
            <person name="Xu J."/>
            <person name="Minx P."/>
            <person name="Pepin K.H."/>
            <person name="Johnson M."/>
            <person name="Bhonagiri V."/>
            <person name="Nash W.E."/>
            <person name="Mardis E.R."/>
            <person name="Wilson R.K."/>
        </authorList>
    </citation>
    <scope>NUCLEOTIDE SEQUENCE [LARGE SCALE GENOMIC DNA]</scope>
    <source>
        <strain evidence="5">DSM 15053</strain>
    </source>
</reference>
<evidence type="ECO:0000256" key="2">
    <source>
        <dbReference type="ARBA" id="ARBA00022679"/>
    </source>
</evidence>
<dbReference type="InterPro" id="IPR024688">
    <property type="entry name" value="Mac_dom"/>
</dbReference>
<dbReference type="EMBL" id="ABYI02000007">
    <property type="protein sequence ID" value="EEG75599.1"/>
    <property type="molecule type" value="Genomic_DNA"/>
</dbReference>
<keyword evidence="3" id="KW-0175">Coiled coil</keyword>
<evidence type="ECO:0000256" key="1">
    <source>
        <dbReference type="ARBA" id="ARBA00007274"/>
    </source>
</evidence>
<dbReference type="STRING" id="553973.CLOHYLEM_04335"/>
<dbReference type="HOGENOM" id="CLU_3006083_0_0_9"/>
<dbReference type="GO" id="GO:0016407">
    <property type="term" value="F:acetyltransferase activity"/>
    <property type="evidence" value="ECO:0007669"/>
    <property type="project" value="InterPro"/>
</dbReference>
<organism evidence="5 6">
    <name type="scientific">[Clostridium] hylemonae DSM 15053</name>
    <dbReference type="NCBI Taxonomy" id="553973"/>
    <lineage>
        <taxon>Bacteria</taxon>
        <taxon>Bacillati</taxon>
        <taxon>Bacillota</taxon>
        <taxon>Clostridia</taxon>
        <taxon>Lachnospirales</taxon>
        <taxon>Lachnospiraceae</taxon>
    </lineage>
</organism>
<dbReference type="OrthoDB" id="9801697at2"/>
<reference evidence="5" key="2">
    <citation type="submission" date="2013-06" db="EMBL/GenBank/DDBJ databases">
        <title>Draft genome sequence of Clostridium hylemonae (DSM 15053).</title>
        <authorList>
            <person name="Sudarsanam P."/>
            <person name="Ley R."/>
            <person name="Guruge J."/>
            <person name="Turnbaugh P.J."/>
            <person name="Mahowald M."/>
            <person name="Liep D."/>
            <person name="Gordon J."/>
        </authorList>
    </citation>
    <scope>NUCLEOTIDE SEQUENCE</scope>
    <source>
        <strain evidence="5">DSM 15053</strain>
    </source>
</reference>
<accession>C0BX01</accession>